<dbReference type="InterPro" id="IPR039151">
    <property type="entry name" value="INTU"/>
</dbReference>
<name>A0A4W5PK03_9TELE</name>
<keyword evidence="2" id="KW-1185">Reference proteome</keyword>
<evidence type="ECO:0000313" key="2">
    <source>
        <dbReference type="Proteomes" id="UP000314982"/>
    </source>
</evidence>
<reference evidence="1" key="3">
    <citation type="submission" date="2025-09" db="UniProtKB">
        <authorList>
            <consortium name="Ensembl"/>
        </authorList>
    </citation>
    <scope>IDENTIFICATION</scope>
</reference>
<dbReference type="GO" id="GO:0005929">
    <property type="term" value="C:cilium"/>
    <property type="evidence" value="ECO:0007669"/>
    <property type="project" value="TreeGrafter"/>
</dbReference>
<protein>
    <submittedName>
        <fullName evidence="1">Uncharacterized protein</fullName>
    </submittedName>
</protein>
<accession>A0A4W5PK03</accession>
<dbReference type="GeneTree" id="ENSGT00390000001301"/>
<dbReference type="PANTHER" id="PTHR21082:SF4">
    <property type="entry name" value="PROTEIN INTURNED"/>
    <property type="match status" value="1"/>
</dbReference>
<dbReference type="Ensembl" id="ENSHHUT00000064596.1">
    <property type="protein sequence ID" value="ENSHHUP00000062483.1"/>
    <property type="gene ID" value="ENSHHUG00000036954.1"/>
</dbReference>
<evidence type="ECO:0000313" key="1">
    <source>
        <dbReference type="Ensembl" id="ENSHHUP00000062483.1"/>
    </source>
</evidence>
<dbReference type="GO" id="GO:0001736">
    <property type="term" value="P:establishment of planar polarity"/>
    <property type="evidence" value="ECO:0007669"/>
    <property type="project" value="InterPro"/>
</dbReference>
<dbReference type="GO" id="GO:0060271">
    <property type="term" value="P:cilium assembly"/>
    <property type="evidence" value="ECO:0007669"/>
    <property type="project" value="InterPro"/>
</dbReference>
<reference evidence="2" key="1">
    <citation type="submission" date="2018-06" db="EMBL/GenBank/DDBJ databases">
        <title>Genome assembly of Danube salmon.</title>
        <authorList>
            <person name="Macqueen D.J."/>
            <person name="Gundappa M.K."/>
        </authorList>
    </citation>
    <scope>NUCLEOTIDE SEQUENCE [LARGE SCALE GENOMIC DNA]</scope>
</reference>
<dbReference type="AlphaFoldDB" id="A0A4W5PK03"/>
<dbReference type="GO" id="GO:0005737">
    <property type="term" value="C:cytoplasm"/>
    <property type="evidence" value="ECO:0007669"/>
    <property type="project" value="TreeGrafter"/>
</dbReference>
<dbReference type="GO" id="GO:0007399">
    <property type="term" value="P:nervous system development"/>
    <property type="evidence" value="ECO:0007669"/>
    <property type="project" value="TreeGrafter"/>
</dbReference>
<dbReference type="PANTHER" id="PTHR21082">
    <property type="entry name" value="PROTEIN INTURNED"/>
    <property type="match status" value="1"/>
</dbReference>
<proteinExistence type="predicted"/>
<sequence>MYGSLDSAFCEADHAPKLDHFFCMFFQQLIQPSRLSDSPGATPPDVSGTLFLDGLPAVRWLPLPPEIKVWMGHHFGPWL</sequence>
<reference evidence="1" key="2">
    <citation type="submission" date="2025-08" db="UniProtKB">
        <authorList>
            <consortium name="Ensembl"/>
        </authorList>
    </citation>
    <scope>IDENTIFICATION</scope>
</reference>
<organism evidence="1 2">
    <name type="scientific">Hucho hucho</name>
    <name type="common">huchen</name>
    <dbReference type="NCBI Taxonomy" id="62062"/>
    <lineage>
        <taxon>Eukaryota</taxon>
        <taxon>Metazoa</taxon>
        <taxon>Chordata</taxon>
        <taxon>Craniata</taxon>
        <taxon>Vertebrata</taxon>
        <taxon>Euteleostomi</taxon>
        <taxon>Actinopterygii</taxon>
        <taxon>Neopterygii</taxon>
        <taxon>Teleostei</taxon>
        <taxon>Protacanthopterygii</taxon>
        <taxon>Salmoniformes</taxon>
        <taxon>Salmonidae</taxon>
        <taxon>Salmoninae</taxon>
        <taxon>Hucho</taxon>
    </lineage>
</organism>
<dbReference type="Proteomes" id="UP000314982">
    <property type="component" value="Unassembled WGS sequence"/>
</dbReference>